<dbReference type="InterPro" id="IPR006143">
    <property type="entry name" value="RND_pump_MFP"/>
</dbReference>
<dbReference type="RefSeq" id="WP_073234262.1">
    <property type="nucleotide sequence ID" value="NZ_FQUQ01000005.1"/>
</dbReference>
<evidence type="ECO:0000259" key="4">
    <source>
        <dbReference type="Pfam" id="PF25944"/>
    </source>
</evidence>
<dbReference type="STRING" id="288992.SAMN04488522_10569"/>
<name>A0A1M5IUB2_9SPHI</name>
<dbReference type="PANTHER" id="PTHR30097">
    <property type="entry name" value="CATION EFFLUX SYSTEM PROTEIN CUSB"/>
    <property type="match status" value="1"/>
</dbReference>
<evidence type="ECO:0000313" key="6">
    <source>
        <dbReference type="EMBL" id="SHG31904.1"/>
    </source>
</evidence>
<dbReference type="InterPro" id="IPR051909">
    <property type="entry name" value="MFP_Cation_Efflux"/>
</dbReference>
<protein>
    <submittedName>
        <fullName evidence="6">Membrane fusion protein, cobalt-zinc-cadmium efflux system</fullName>
    </submittedName>
</protein>
<dbReference type="GO" id="GO:0060003">
    <property type="term" value="P:copper ion export"/>
    <property type="evidence" value="ECO:0007669"/>
    <property type="project" value="TreeGrafter"/>
</dbReference>
<feature type="domain" description="CzcB-like barrel-sandwich hybrid" evidence="5">
    <location>
        <begin position="112"/>
        <end position="252"/>
    </location>
</feature>
<dbReference type="GO" id="GO:0016020">
    <property type="term" value="C:membrane"/>
    <property type="evidence" value="ECO:0007669"/>
    <property type="project" value="InterPro"/>
</dbReference>
<evidence type="ECO:0000313" key="7">
    <source>
        <dbReference type="Proteomes" id="UP000184287"/>
    </source>
</evidence>
<evidence type="ECO:0000256" key="1">
    <source>
        <dbReference type="ARBA" id="ARBA00009477"/>
    </source>
</evidence>
<dbReference type="SUPFAM" id="SSF111369">
    <property type="entry name" value="HlyD-like secretion proteins"/>
    <property type="match status" value="1"/>
</dbReference>
<dbReference type="GO" id="GO:0015679">
    <property type="term" value="P:plasma membrane copper ion transport"/>
    <property type="evidence" value="ECO:0007669"/>
    <property type="project" value="TreeGrafter"/>
</dbReference>
<dbReference type="Pfam" id="PF25973">
    <property type="entry name" value="BSH_CzcB"/>
    <property type="match status" value="1"/>
</dbReference>
<keyword evidence="7" id="KW-1185">Reference proteome</keyword>
<dbReference type="GO" id="GO:0030313">
    <property type="term" value="C:cell envelope"/>
    <property type="evidence" value="ECO:0007669"/>
    <property type="project" value="TreeGrafter"/>
</dbReference>
<proteinExistence type="inferred from homology"/>
<comment type="similarity">
    <text evidence="1">Belongs to the membrane fusion protein (MFP) (TC 8.A.1) family.</text>
</comment>
<evidence type="ECO:0000256" key="2">
    <source>
        <dbReference type="ARBA" id="ARBA00022448"/>
    </source>
</evidence>
<dbReference type="InterPro" id="IPR058647">
    <property type="entry name" value="BSH_CzcB-like"/>
</dbReference>
<dbReference type="PANTHER" id="PTHR30097:SF4">
    <property type="entry name" value="SLR6042 PROTEIN"/>
    <property type="match status" value="1"/>
</dbReference>
<dbReference type="PROSITE" id="PS51257">
    <property type="entry name" value="PROKAR_LIPOPROTEIN"/>
    <property type="match status" value="1"/>
</dbReference>
<feature type="compositionally biased region" description="Basic and acidic residues" evidence="3">
    <location>
        <begin position="31"/>
        <end position="65"/>
    </location>
</feature>
<dbReference type="Gene3D" id="2.40.30.170">
    <property type="match status" value="1"/>
</dbReference>
<organism evidence="6 7">
    <name type="scientific">Pedobacter caeni</name>
    <dbReference type="NCBI Taxonomy" id="288992"/>
    <lineage>
        <taxon>Bacteria</taxon>
        <taxon>Pseudomonadati</taxon>
        <taxon>Bacteroidota</taxon>
        <taxon>Sphingobacteriia</taxon>
        <taxon>Sphingobacteriales</taxon>
        <taxon>Sphingobacteriaceae</taxon>
        <taxon>Pedobacter</taxon>
    </lineage>
</organism>
<feature type="region of interest" description="Disordered" evidence="3">
    <location>
        <begin position="24"/>
        <end position="65"/>
    </location>
</feature>
<dbReference type="Gene3D" id="2.40.50.100">
    <property type="match status" value="1"/>
</dbReference>
<feature type="domain" description="Multidrug resistance protein MdtA-like beta-barrel" evidence="4">
    <location>
        <begin position="262"/>
        <end position="332"/>
    </location>
</feature>
<dbReference type="Gene3D" id="2.40.420.20">
    <property type="match status" value="1"/>
</dbReference>
<dbReference type="Proteomes" id="UP000184287">
    <property type="component" value="Unassembled WGS sequence"/>
</dbReference>
<keyword evidence="2" id="KW-0813">Transport</keyword>
<dbReference type="GO" id="GO:0022857">
    <property type="term" value="F:transmembrane transporter activity"/>
    <property type="evidence" value="ECO:0007669"/>
    <property type="project" value="InterPro"/>
</dbReference>
<dbReference type="Pfam" id="PF25944">
    <property type="entry name" value="Beta-barrel_RND"/>
    <property type="match status" value="1"/>
</dbReference>
<evidence type="ECO:0000259" key="5">
    <source>
        <dbReference type="Pfam" id="PF25973"/>
    </source>
</evidence>
<dbReference type="NCBIfam" id="TIGR01730">
    <property type="entry name" value="RND_mfp"/>
    <property type="match status" value="1"/>
</dbReference>
<evidence type="ECO:0000256" key="3">
    <source>
        <dbReference type="SAM" id="MobiDB-lite"/>
    </source>
</evidence>
<dbReference type="InterPro" id="IPR058626">
    <property type="entry name" value="MdtA-like_b-barrel"/>
</dbReference>
<reference evidence="7" key="1">
    <citation type="submission" date="2016-11" db="EMBL/GenBank/DDBJ databases">
        <authorList>
            <person name="Varghese N."/>
            <person name="Submissions S."/>
        </authorList>
    </citation>
    <scope>NUCLEOTIDE SEQUENCE [LARGE SCALE GENOMIC DNA]</scope>
    <source>
        <strain evidence="7">DSM 16990</strain>
    </source>
</reference>
<accession>A0A1M5IUB2</accession>
<sequence>MNLYKKQFQLALMIAISMSISMTSCGGSNEKSAKETAEAGKEAGHKEGDEAGHEEGGHGEEGHSDEIELTEQQMKAVDIQIGKIEEKNLTAVVKASGQLAVPPQNEAKVNLLSGGIIRRISVLEGQKVHKGQVLAIMENQDMIRLQQDYLSSKNGFSFVDAEYKRQQQLKAADAGTGKSHQLAEANYRSELSKIKALERQLQQLGISPARVASGKIISEIPVIAPIAGTIGTISVTTGSFIQPGTSLMDIVDNSKIHADLLVYEKDLFKVKIGQKVSFRLTNQENQQIEGVLNGINKSFEDDTKGVIVHAVITRPLSNLIPGMYVTGLISVGTALSPAVPIDAVVKAEGKEYIFIVEEEAKGGEKEAGHGTHFKKIEVVTGVSELGYININPLEKLPPNTRLVTKGAFYLQSKSSGPSEHSH</sequence>
<dbReference type="EMBL" id="FQUQ01000005">
    <property type="protein sequence ID" value="SHG31904.1"/>
    <property type="molecule type" value="Genomic_DNA"/>
</dbReference>
<dbReference type="AlphaFoldDB" id="A0A1M5IUB2"/>
<gene>
    <name evidence="6" type="ORF">SAMN04488522_10569</name>
</gene>